<dbReference type="OrthoDB" id="5413827at2759"/>
<dbReference type="PANTHER" id="PTHR38790">
    <property type="entry name" value="2EXR DOMAIN-CONTAINING PROTEIN-RELATED"/>
    <property type="match status" value="1"/>
</dbReference>
<dbReference type="Proteomes" id="UP000503462">
    <property type="component" value="Chromosome 3"/>
</dbReference>
<accession>A0A6H0XYW3</accession>
<keyword evidence="2" id="KW-1185">Reference proteome</keyword>
<name>A0A6H0XYW3_9PEZI</name>
<dbReference type="EMBL" id="CP051141">
    <property type="protein sequence ID" value="QIW99854.1"/>
    <property type="molecule type" value="Genomic_DNA"/>
</dbReference>
<protein>
    <submittedName>
        <fullName evidence="1">Uncharacterized protein</fullName>
    </submittedName>
</protein>
<dbReference type="AlphaFoldDB" id="A0A6H0XYW3"/>
<proteinExistence type="predicted"/>
<organism evidence="1 2">
    <name type="scientific">Peltaster fructicola</name>
    <dbReference type="NCBI Taxonomy" id="286661"/>
    <lineage>
        <taxon>Eukaryota</taxon>
        <taxon>Fungi</taxon>
        <taxon>Dikarya</taxon>
        <taxon>Ascomycota</taxon>
        <taxon>Pezizomycotina</taxon>
        <taxon>Dothideomycetes</taxon>
        <taxon>Dothideomycetes incertae sedis</taxon>
        <taxon>Peltaster</taxon>
    </lineage>
</organism>
<reference evidence="1 2" key="1">
    <citation type="journal article" date="2016" name="Sci. Rep.">
        <title>Peltaster fructicola genome reveals evolution from an invasive phytopathogen to an ectophytic parasite.</title>
        <authorList>
            <person name="Xu C."/>
            <person name="Chen H."/>
            <person name="Gleason M.L."/>
            <person name="Xu J.R."/>
            <person name="Liu H."/>
            <person name="Zhang R."/>
            <person name="Sun G."/>
        </authorList>
    </citation>
    <scope>NUCLEOTIDE SEQUENCE [LARGE SCALE GENOMIC DNA]</scope>
    <source>
        <strain evidence="1 2">LNHT1506</strain>
    </source>
</reference>
<sequence length="317" mass="37157">MATAIDIRVRKIIASGYDLSATTLGLTKAYRDHLELVPRSGQSFNFLRLPREVRDKIYHFAIGDTICAYEHTAYGPGDLSENHRFSNEAKRDACDKVVLDNIDHAATWSPPTTHISFDRTWRMARDEYEYWHRPSGCLRSLSETCRQIRVEVFQEVLPTRLFYFSTAQSMMRFMSQSLYQMSLTQHIRNIHVHLSPSQLWQWGILRMRYLQPYCDMLNSDINDIPDAEDIKAMRRNLSSLHLNEFRLTSETSSPGSDNQWLIRALVRAASACFYTMQLRTHVAKSLRARFMRRRMDEYTFYIDIVKDGYWALKVEGE</sequence>
<evidence type="ECO:0000313" key="1">
    <source>
        <dbReference type="EMBL" id="QIW99854.1"/>
    </source>
</evidence>
<gene>
    <name evidence="1" type="ORF">AMS68_005372</name>
</gene>
<evidence type="ECO:0000313" key="2">
    <source>
        <dbReference type="Proteomes" id="UP000503462"/>
    </source>
</evidence>
<dbReference type="PANTHER" id="PTHR38790:SF4">
    <property type="entry name" value="2EXR DOMAIN-CONTAINING PROTEIN"/>
    <property type="match status" value="1"/>
</dbReference>